<sequence length="92" mass="10840">MMSDKSQIEPEIMNRKELLALCAKILQKLDKKISGRYRPNENEALYLQTIRALSSFVDVTNKILKDSEIEELEDRIKELETKQQKEKIRECV</sequence>
<proteinExistence type="predicted"/>
<evidence type="ECO:0000256" key="1">
    <source>
        <dbReference type="SAM" id="Coils"/>
    </source>
</evidence>
<keyword evidence="4" id="KW-1185">Reference proteome</keyword>
<feature type="domain" description="DUF8136" evidence="2">
    <location>
        <begin position="21"/>
        <end position="83"/>
    </location>
</feature>
<name>H1Z3M6_9EURY</name>
<dbReference type="InParanoid" id="H1Z3M6"/>
<feature type="coiled-coil region" evidence="1">
    <location>
        <begin position="62"/>
        <end position="89"/>
    </location>
</feature>
<reference evidence="3 4" key="1">
    <citation type="submission" date="2011-10" db="EMBL/GenBank/DDBJ databases">
        <title>The Improved High-Quality Draft genome of Methanoplanus limicola DSM 2279.</title>
        <authorList>
            <consortium name="US DOE Joint Genome Institute (JGI-PGF)"/>
            <person name="Lucas S."/>
            <person name="Copeland A."/>
            <person name="Lapidus A."/>
            <person name="Glavina del Rio T."/>
            <person name="Dalin E."/>
            <person name="Tice H."/>
            <person name="Bruce D."/>
            <person name="Goodwin L."/>
            <person name="Pitluck S."/>
            <person name="Peters L."/>
            <person name="Mikhailova N."/>
            <person name="Lu M."/>
            <person name="Kyrpides N."/>
            <person name="Mavromatis K."/>
            <person name="Ivanova N."/>
            <person name="Markowitz V."/>
            <person name="Cheng J.-F."/>
            <person name="Hugenholtz P."/>
            <person name="Woyke T."/>
            <person name="Wu D."/>
            <person name="Wirth R."/>
            <person name="Brambilla E.-M."/>
            <person name="Klenk H.-P."/>
            <person name="Eisen J.A."/>
        </authorList>
    </citation>
    <scope>NUCLEOTIDE SEQUENCE [LARGE SCALE GENOMIC DNA]</scope>
    <source>
        <strain evidence="3 4">DSM 2279</strain>
    </source>
</reference>
<organism evidence="3 4">
    <name type="scientific">Methanoplanus limicola DSM 2279</name>
    <dbReference type="NCBI Taxonomy" id="937775"/>
    <lineage>
        <taxon>Archaea</taxon>
        <taxon>Methanobacteriati</taxon>
        <taxon>Methanobacteriota</taxon>
        <taxon>Stenosarchaea group</taxon>
        <taxon>Methanomicrobia</taxon>
        <taxon>Methanomicrobiales</taxon>
        <taxon>Methanomicrobiaceae</taxon>
        <taxon>Methanoplanus</taxon>
    </lineage>
</organism>
<dbReference type="PATRIC" id="fig|937775.9.peg.1727"/>
<dbReference type="EMBL" id="CM001436">
    <property type="protein sequence ID" value="EHQ35625.1"/>
    <property type="molecule type" value="Genomic_DNA"/>
</dbReference>
<evidence type="ECO:0000313" key="3">
    <source>
        <dbReference type="EMBL" id="EHQ35625.1"/>
    </source>
</evidence>
<dbReference type="HOGENOM" id="CLU_2406387_0_0_2"/>
<dbReference type="STRING" id="937775.Metlim_1524"/>
<protein>
    <recommendedName>
        <fullName evidence="2">DUF8136 domain-containing protein</fullName>
    </recommendedName>
</protein>
<dbReference type="Pfam" id="PF26457">
    <property type="entry name" value="DUF8136"/>
    <property type="match status" value="1"/>
</dbReference>
<dbReference type="AlphaFoldDB" id="H1Z3M6"/>
<accession>H1Z3M6</accession>
<evidence type="ECO:0000313" key="4">
    <source>
        <dbReference type="Proteomes" id="UP000005741"/>
    </source>
</evidence>
<evidence type="ECO:0000259" key="2">
    <source>
        <dbReference type="Pfam" id="PF26457"/>
    </source>
</evidence>
<gene>
    <name evidence="3" type="ORF">Metlim_1524</name>
</gene>
<dbReference type="InterPro" id="IPR058449">
    <property type="entry name" value="DUF8136"/>
</dbReference>
<dbReference type="RefSeq" id="WP_004077380.1">
    <property type="nucleotide sequence ID" value="NZ_CM001436.1"/>
</dbReference>
<dbReference type="Proteomes" id="UP000005741">
    <property type="component" value="Chromosome"/>
</dbReference>
<keyword evidence="1" id="KW-0175">Coiled coil</keyword>